<evidence type="ECO:0000259" key="11">
    <source>
        <dbReference type="SMART" id="SM00387"/>
    </source>
</evidence>
<proteinExistence type="predicted"/>
<evidence type="ECO:0000256" key="2">
    <source>
        <dbReference type="ARBA" id="ARBA00012438"/>
    </source>
</evidence>
<evidence type="ECO:0000313" key="12">
    <source>
        <dbReference type="EMBL" id="SDS82907.1"/>
    </source>
</evidence>
<evidence type="ECO:0000256" key="9">
    <source>
        <dbReference type="SAM" id="Coils"/>
    </source>
</evidence>
<accession>A0A1H1VDN6</accession>
<name>A0A1H1VDN6_9ACTN</name>
<protein>
    <recommendedName>
        <fullName evidence="2">histidine kinase</fullName>
        <ecNumber evidence="2">2.7.13.3</ecNumber>
    </recommendedName>
</protein>
<evidence type="ECO:0000313" key="13">
    <source>
        <dbReference type="Proteomes" id="UP000199092"/>
    </source>
</evidence>
<dbReference type="InterPro" id="IPR036890">
    <property type="entry name" value="HATPase_C_sf"/>
</dbReference>
<keyword evidence="10" id="KW-0812">Transmembrane</keyword>
<organism evidence="12 13">
    <name type="scientific">Friedmanniella luteola</name>
    <dbReference type="NCBI Taxonomy" id="546871"/>
    <lineage>
        <taxon>Bacteria</taxon>
        <taxon>Bacillati</taxon>
        <taxon>Actinomycetota</taxon>
        <taxon>Actinomycetes</taxon>
        <taxon>Propionibacteriales</taxon>
        <taxon>Nocardioidaceae</taxon>
        <taxon>Friedmanniella</taxon>
    </lineage>
</organism>
<keyword evidence="10" id="KW-1133">Transmembrane helix</keyword>
<keyword evidence="3" id="KW-0597">Phosphoprotein</keyword>
<dbReference type="GO" id="GO:0000155">
    <property type="term" value="F:phosphorelay sensor kinase activity"/>
    <property type="evidence" value="ECO:0007669"/>
    <property type="project" value="InterPro"/>
</dbReference>
<feature type="transmembrane region" description="Helical" evidence="10">
    <location>
        <begin position="81"/>
        <end position="112"/>
    </location>
</feature>
<keyword evidence="13" id="KW-1185">Reference proteome</keyword>
<dbReference type="Proteomes" id="UP000199092">
    <property type="component" value="Chromosome I"/>
</dbReference>
<dbReference type="CDD" id="cd16917">
    <property type="entry name" value="HATPase_UhpB-NarQ-NarX-like"/>
    <property type="match status" value="1"/>
</dbReference>
<dbReference type="Gene3D" id="3.30.565.10">
    <property type="entry name" value="Histidine kinase-like ATPase, C-terminal domain"/>
    <property type="match status" value="1"/>
</dbReference>
<evidence type="ECO:0000256" key="6">
    <source>
        <dbReference type="ARBA" id="ARBA00022777"/>
    </source>
</evidence>
<reference evidence="12 13" key="1">
    <citation type="submission" date="2016-10" db="EMBL/GenBank/DDBJ databases">
        <authorList>
            <person name="de Groot N.N."/>
        </authorList>
    </citation>
    <scope>NUCLEOTIDE SEQUENCE [LARGE SCALE GENOMIC DNA]</scope>
    <source>
        <strain evidence="12 13">DSM 21741</strain>
    </source>
</reference>
<dbReference type="GO" id="GO:0016020">
    <property type="term" value="C:membrane"/>
    <property type="evidence" value="ECO:0007669"/>
    <property type="project" value="InterPro"/>
</dbReference>
<evidence type="ECO:0000256" key="8">
    <source>
        <dbReference type="ARBA" id="ARBA00023012"/>
    </source>
</evidence>
<dbReference type="PANTHER" id="PTHR24421:SF10">
    <property type="entry name" value="NITRATE_NITRITE SENSOR PROTEIN NARQ"/>
    <property type="match status" value="1"/>
</dbReference>
<keyword evidence="9" id="KW-0175">Coiled coil</keyword>
<dbReference type="SMART" id="SM00387">
    <property type="entry name" value="HATPase_c"/>
    <property type="match status" value="1"/>
</dbReference>
<feature type="transmembrane region" description="Helical" evidence="10">
    <location>
        <begin position="23"/>
        <end position="41"/>
    </location>
</feature>
<dbReference type="EC" id="2.7.13.3" evidence="2"/>
<dbReference type="Gene3D" id="1.20.5.1930">
    <property type="match status" value="1"/>
</dbReference>
<feature type="domain" description="Histidine kinase/HSP90-like ATPase" evidence="11">
    <location>
        <begin position="305"/>
        <end position="396"/>
    </location>
</feature>
<dbReference type="InterPro" id="IPR011712">
    <property type="entry name" value="Sig_transdc_His_kin_sub3_dim/P"/>
</dbReference>
<dbReference type="InterPro" id="IPR050482">
    <property type="entry name" value="Sensor_HK_TwoCompSys"/>
</dbReference>
<keyword evidence="6 12" id="KW-0418">Kinase</keyword>
<dbReference type="SUPFAM" id="SSF55874">
    <property type="entry name" value="ATPase domain of HSP90 chaperone/DNA topoisomerase II/histidine kinase"/>
    <property type="match status" value="1"/>
</dbReference>
<sequence>MGGRGGRYVPLVGRWGFLARNHALDAVTVLLTITSVLELMIGGDAPTAPEMSLGLEAVALVAMVLPLFVRRRFPFGAPAAYWLLAAAISLADGPLIPSVNSVFVLGMAAAFLLGNVRDPRKGRIGLVLVLACMVVVISNLPGHTISQLVFTPLPFAISWLAGSILQERVLQAEAAEDRAARAEKERDMVARVAVAEERARVARELHDIVAHAISVMVLQVGAVRHGLPAGMADQSDALRGVERVGRTALTEMRRLLAAMRPEGEAPELEPQPGLDNLNALIAEIGRAGLPASLEVRGERVPLPQTLDLFAYRIAQEGLTNVLKHAQAHQAALTLDYQPGALEIEVRDDGVGASASDGFGRGLVGVRERVKIYGGEMSAGPAGSGGFVLTARLPIGPDQP</sequence>
<dbReference type="Pfam" id="PF02518">
    <property type="entry name" value="HATPase_c"/>
    <property type="match status" value="1"/>
</dbReference>
<keyword evidence="10" id="KW-0472">Membrane</keyword>
<dbReference type="EMBL" id="LT629749">
    <property type="protein sequence ID" value="SDS82907.1"/>
    <property type="molecule type" value="Genomic_DNA"/>
</dbReference>
<gene>
    <name evidence="12" type="ORF">SAMN04488543_2460</name>
</gene>
<dbReference type="AlphaFoldDB" id="A0A1H1VDN6"/>
<dbReference type="STRING" id="546871.SAMN04488543_2460"/>
<feature type="coiled-coil region" evidence="9">
    <location>
        <begin position="165"/>
        <end position="192"/>
    </location>
</feature>
<evidence type="ECO:0000256" key="7">
    <source>
        <dbReference type="ARBA" id="ARBA00022840"/>
    </source>
</evidence>
<evidence type="ECO:0000256" key="3">
    <source>
        <dbReference type="ARBA" id="ARBA00022553"/>
    </source>
</evidence>
<dbReference type="InterPro" id="IPR003594">
    <property type="entry name" value="HATPase_dom"/>
</dbReference>
<dbReference type="Pfam" id="PF07730">
    <property type="entry name" value="HisKA_3"/>
    <property type="match status" value="1"/>
</dbReference>
<keyword evidence="4" id="KW-0808">Transferase</keyword>
<dbReference type="PANTHER" id="PTHR24421">
    <property type="entry name" value="NITRATE/NITRITE SENSOR PROTEIN NARX-RELATED"/>
    <property type="match status" value="1"/>
</dbReference>
<comment type="catalytic activity">
    <reaction evidence="1">
        <text>ATP + protein L-histidine = ADP + protein N-phospho-L-histidine.</text>
        <dbReference type="EC" id="2.7.13.3"/>
    </reaction>
</comment>
<feature type="transmembrane region" description="Helical" evidence="10">
    <location>
        <begin position="124"/>
        <end position="142"/>
    </location>
</feature>
<evidence type="ECO:0000256" key="1">
    <source>
        <dbReference type="ARBA" id="ARBA00000085"/>
    </source>
</evidence>
<evidence type="ECO:0000256" key="10">
    <source>
        <dbReference type="SAM" id="Phobius"/>
    </source>
</evidence>
<dbReference type="GO" id="GO:0005524">
    <property type="term" value="F:ATP binding"/>
    <property type="evidence" value="ECO:0007669"/>
    <property type="project" value="UniProtKB-KW"/>
</dbReference>
<evidence type="ECO:0000256" key="4">
    <source>
        <dbReference type="ARBA" id="ARBA00022679"/>
    </source>
</evidence>
<feature type="transmembrane region" description="Helical" evidence="10">
    <location>
        <begin position="53"/>
        <end position="69"/>
    </location>
</feature>
<keyword evidence="7" id="KW-0067">ATP-binding</keyword>
<dbReference type="GO" id="GO:0046983">
    <property type="term" value="F:protein dimerization activity"/>
    <property type="evidence" value="ECO:0007669"/>
    <property type="project" value="InterPro"/>
</dbReference>
<keyword evidence="5" id="KW-0547">Nucleotide-binding</keyword>
<keyword evidence="8" id="KW-0902">Two-component regulatory system</keyword>
<evidence type="ECO:0000256" key="5">
    <source>
        <dbReference type="ARBA" id="ARBA00022741"/>
    </source>
</evidence>